<evidence type="ECO:0000259" key="10">
    <source>
        <dbReference type="Pfam" id="PF01578"/>
    </source>
</evidence>
<evidence type="ECO:0000256" key="6">
    <source>
        <dbReference type="ARBA" id="ARBA00022748"/>
    </source>
</evidence>
<comment type="caution">
    <text evidence="11">The sequence shown here is derived from an EMBL/GenBank/DDBJ whole genome shotgun (WGS) entry which is preliminary data.</text>
</comment>
<feature type="transmembrane region" description="Helical" evidence="9">
    <location>
        <begin position="175"/>
        <end position="195"/>
    </location>
</feature>
<keyword evidence="5 9" id="KW-0812">Transmembrane</keyword>
<dbReference type="EMBL" id="QBKA01000002">
    <property type="protein sequence ID" value="RDC60329.1"/>
    <property type="molecule type" value="Genomic_DNA"/>
</dbReference>
<evidence type="ECO:0000313" key="11">
    <source>
        <dbReference type="EMBL" id="RDC60329.1"/>
    </source>
</evidence>
<evidence type="ECO:0000256" key="8">
    <source>
        <dbReference type="ARBA" id="ARBA00023136"/>
    </source>
</evidence>
<feature type="transmembrane region" description="Helical" evidence="9">
    <location>
        <begin position="137"/>
        <end position="160"/>
    </location>
</feature>
<keyword evidence="9" id="KW-0997">Cell inner membrane</keyword>
<comment type="function">
    <text evidence="1 9">Required for the export of heme to the periplasm for the biogenesis of c-type cytochromes.</text>
</comment>
<dbReference type="GO" id="GO:0005886">
    <property type="term" value="C:plasma membrane"/>
    <property type="evidence" value="ECO:0007669"/>
    <property type="project" value="UniProtKB-SubCell"/>
</dbReference>
<keyword evidence="9" id="KW-1003">Cell membrane</keyword>
<gene>
    <name evidence="9" type="primary">ccmC</name>
    <name evidence="11" type="ORF">HME9302_01531</name>
</gene>
<keyword evidence="7 9" id="KW-1133">Transmembrane helix</keyword>
<reference evidence="11 12" key="1">
    <citation type="submission" date="2018-04" db="EMBL/GenBank/DDBJ databases">
        <title>Altererythrobacter sp. HME9302 genome sequencing and assembly.</title>
        <authorList>
            <person name="Kang H."/>
            <person name="Kim H."/>
            <person name="Joh K."/>
        </authorList>
    </citation>
    <scope>NUCLEOTIDE SEQUENCE [LARGE SCALE GENOMIC DNA]</scope>
    <source>
        <strain evidence="11 12">HME9302</strain>
    </source>
</reference>
<evidence type="ECO:0000256" key="5">
    <source>
        <dbReference type="ARBA" id="ARBA00022692"/>
    </source>
</evidence>
<dbReference type="InterPro" id="IPR045062">
    <property type="entry name" value="Cyt_c_biogenesis_CcsA/CcmC"/>
</dbReference>
<organism evidence="11 12">
    <name type="scientific">Alteripontixanthobacter maritimus</name>
    <dbReference type="NCBI Taxonomy" id="2161824"/>
    <lineage>
        <taxon>Bacteria</taxon>
        <taxon>Pseudomonadati</taxon>
        <taxon>Pseudomonadota</taxon>
        <taxon>Alphaproteobacteria</taxon>
        <taxon>Sphingomonadales</taxon>
        <taxon>Erythrobacteraceae</taxon>
        <taxon>Alteripontixanthobacter</taxon>
    </lineage>
</organism>
<feature type="transmembrane region" description="Helical" evidence="9">
    <location>
        <begin position="108"/>
        <end position="130"/>
    </location>
</feature>
<comment type="subcellular location">
    <subcellularLocation>
        <location evidence="9">Cell inner membrane</location>
    </subcellularLocation>
    <subcellularLocation>
        <location evidence="2">Membrane</location>
        <topology evidence="2">Multi-pass membrane protein</topology>
    </subcellularLocation>
</comment>
<feature type="domain" description="Cytochrome c assembly protein" evidence="10">
    <location>
        <begin position="54"/>
        <end position="230"/>
    </location>
</feature>
<sequence length="298" mass="32211">MNCRRFAIALRFAVWADRHAPLTASAIAPIATALSLRFGAADGKAERVRHMHGFANPTRFLSLASWLTPLLLALGLILTAGALAWGYFVVPPDRLMGETVRILFVHVPAAWLGMGGWAAIAVSSLAFLVWRHPLANLAARAAAVPGLVFTAICLVTGSIWGRPTWGTWWVWDGRLTSMLVLLFLYFGYIALSGAVAREGASARIPAIFGLVGAVNIPIINRSVVWWNSLHQPPSITMGKSAIDAEFLVPLLVATVGFSLLFAGVVLVRMRTMLAQVQVEARLRRRAQRAPSDLEAGAT</sequence>
<accession>A0A369QBN5</accession>
<keyword evidence="6 9" id="KW-0201">Cytochrome c-type biogenesis</keyword>
<feature type="transmembrane region" description="Helical" evidence="9">
    <location>
        <begin position="246"/>
        <end position="267"/>
    </location>
</feature>
<protein>
    <recommendedName>
        <fullName evidence="4 9">Heme exporter protein C</fullName>
    </recommendedName>
    <alternativeName>
        <fullName evidence="9">Cytochrome c-type biogenesis protein</fullName>
    </alternativeName>
</protein>
<dbReference type="NCBIfam" id="TIGR01191">
    <property type="entry name" value="ccmC"/>
    <property type="match status" value="1"/>
</dbReference>
<evidence type="ECO:0000256" key="9">
    <source>
        <dbReference type="RuleBase" id="RU364092"/>
    </source>
</evidence>
<dbReference type="InterPro" id="IPR003557">
    <property type="entry name" value="Cyt_c_biogenesis_CcmC"/>
</dbReference>
<dbReference type="GO" id="GO:0020037">
    <property type="term" value="F:heme binding"/>
    <property type="evidence" value="ECO:0007669"/>
    <property type="project" value="InterPro"/>
</dbReference>
<dbReference type="InterPro" id="IPR002541">
    <property type="entry name" value="Cyt_c_assembly"/>
</dbReference>
<keyword evidence="9" id="KW-0813">Transport</keyword>
<dbReference type="GO" id="GO:0017004">
    <property type="term" value="P:cytochrome complex assembly"/>
    <property type="evidence" value="ECO:0007669"/>
    <property type="project" value="UniProtKB-KW"/>
</dbReference>
<comment type="similarity">
    <text evidence="3 9">Belongs to the CcmC/CycZ/HelC family.</text>
</comment>
<proteinExistence type="inferred from homology"/>
<evidence type="ECO:0000313" key="12">
    <source>
        <dbReference type="Proteomes" id="UP000253727"/>
    </source>
</evidence>
<name>A0A369QBN5_9SPHN</name>
<dbReference type="Pfam" id="PF01578">
    <property type="entry name" value="Cytochrom_C_asm"/>
    <property type="match status" value="1"/>
</dbReference>
<evidence type="ECO:0000256" key="2">
    <source>
        <dbReference type="ARBA" id="ARBA00004141"/>
    </source>
</evidence>
<evidence type="ECO:0000256" key="1">
    <source>
        <dbReference type="ARBA" id="ARBA00002442"/>
    </source>
</evidence>
<dbReference type="GO" id="GO:0015232">
    <property type="term" value="F:heme transmembrane transporter activity"/>
    <property type="evidence" value="ECO:0007669"/>
    <property type="project" value="InterPro"/>
</dbReference>
<evidence type="ECO:0000256" key="7">
    <source>
        <dbReference type="ARBA" id="ARBA00022989"/>
    </source>
</evidence>
<feature type="transmembrane region" description="Helical" evidence="9">
    <location>
        <begin position="60"/>
        <end position="88"/>
    </location>
</feature>
<dbReference type="PRINTS" id="PR01386">
    <property type="entry name" value="CCMCBIOGNSIS"/>
</dbReference>
<dbReference type="PANTHER" id="PTHR30071:SF1">
    <property type="entry name" value="CYTOCHROME B_B6 PROTEIN-RELATED"/>
    <property type="match status" value="1"/>
</dbReference>
<dbReference type="AlphaFoldDB" id="A0A369QBN5"/>
<evidence type="ECO:0000256" key="3">
    <source>
        <dbReference type="ARBA" id="ARBA00005840"/>
    </source>
</evidence>
<keyword evidence="12" id="KW-1185">Reference proteome</keyword>
<evidence type="ECO:0000256" key="4">
    <source>
        <dbReference type="ARBA" id="ARBA00016463"/>
    </source>
</evidence>
<dbReference type="PANTHER" id="PTHR30071">
    <property type="entry name" value="HEME EXPORTER PROTEIN C"/>
    <property type="match status" value="1"/>
</dbReference>
<keyword evidence="8 9" id="KW-0472">Membrane</keyword>
<feature type="transmembrane region" description="Helical" evidence="9">
    <location>
        <begin position="207"/>
        <end position="226"/>
    </location>
</feature>
<dbReference type="Proteomes" id="UP000253727">
    <property type="component" value="Unassembled WGS sequence"/>
</dbReference>